<sequence>MINASHSVEGCMMSGNVAFKHTHPLFHSKTDGAVVVNSDVVIELLEGCKNCAVGAGGIYQV</sequence>
<dbReference type="Proteomes" id="UP000828390">
    <property type="component" value="Unassembled WGS sequence"/>
</dbReference>
<organism evidence="1 2">
    <name type="scientific">Dreissena polymorpha</name>
    <name type="common">Zebra mussel</name>
    <name type="synonym">Mytilus polymorpha</name>
    <dbReference type="NCBI Taxonomy" id="45954"/>
    <lineage>
        <taxon>Eukaryota</taxon>
        <taxon>Metazoa</taxon>
        <taxon>Spiralia</taxon>
        <taxon>Lophotrochozoa</taxon>
        <taxon>Mollusca</taxon>
        <taxon>Bivalvia</taxon>
        <taxon>Autobranchia</taxon>
        <taxon>Heteroconchia</taxon>
        <taxon>Euheterodonta</taxon>
        <taxon>Imparidentia</taxon>
        <taxon>Neoheterodontei</taxon>
        <taxon>Myida</taxon>
        <taxon>Dreissenoidea</taxon>
        <taxon>Dreissenidae</taxon>
        <taxon>Dreissena</taxon>
    </lineage>
</organism>
<gene>
    <name evidence="1" type="ORF">DPMN_011467</name>
</gene>
<accession>A0A9D4N1T1</accession>
<name>A0A9D4N1T1_DREPO</name>
<keyword evidence="2" id="KW-1185">Reference proteome</keyword>
<evidence type="ECO:0000313" key="2">
    <source>
        <dbReference type="Proteomes" id="UP000828390"/>
    </source>
</evidence>
<reference evidence="1" key="2">
    <citation type="submission" date="2020-11" db="EMBL/GenBank/DDBJ databases">
        <authorList>
            <person name="McCartney M.A."/>
            <person name="Auch B."/>
            <person name="Kono T."/>
            <person name="Mallez S."/>
            <person name="Becker A."/>
            <person name="Gohl D.M."/>
            <person name="Silverstein K.A.T."/>
            <person name="Koren S."/>
            <person name="Bechman K.B."/>
            <person name="Herman A."/>
            <person name="Abrahante J.E."/>
            <person name="Garbe J."/>
        </authorList>
    </citation>
    <scope>NUCLEOTIDE SEQUENCE</scope>
    <source>
        <strain evidence="1">Duluth1</strain>
        <tissue evidence="1">Whole animal</tissue>
    </source>
</reference>
<reference evidence="1" key="1">
    <citation type="journal article" date="2019" name="bioRxiv">
        <title>The Genome of the Zebra Mussel, Dreissena polymorpha: A Resource for Invasive Species Research.</title>
        <authorList>
            <person name="McCartney M.A."/>
            <person name="Auch B."/>
            <person name="Kono T."/>
            <person name="Mallez S."/>
            <person name="Zhang Y."/>
            <person name="Obille A."/>
            <person name="Becker A."/>
            <person name="Abrahante J.E."/>
            <person name="Garbe J."/>
            <person name="Badalamenti J.P."/>
            <person name="Herman A."/>
            <person name="Mangelson H."/>
            <person name="Liachko I."/>
            <person name="Sullivan S."/>
            <person name="Sone E.D."/>
            <person name="Koren S."/>
            <person name="Silverstein K.A.T."/>
            <person name="Beckman K.B."/>
            <person name="Gohl D.M."/>
        </authorList>
    </citation>
    <scope>NUCLEOTIDE SEQUENCE</scope>
    <source>
        <strain evidence="1">Duluth1</strain>
        <tissue evidence="1">Whole animal</tissue>
    </source>
</reference>
<dbReference type="AlphaFoldDB" id="A0A9D4N1T1"/>
<comment type="caution">
    <text evidence="1">The sequence shown here is derived from an EMBL/GenBank/DDBJ whole genome shotgun (WGS) entry which is preliminary data.</text>
</comment>
<protein>
    <submittedName>
        <fullName evidence="1">Uncharacterized protein</fullName>
    </submittedName>
</protein>
<dbReference type="EMBL" id="JAIWYP010000001">
    <property type="protein sequence ID" value="KAH3887450.1"/>
    <property type="molecule type" value="Genomic_DNA"/>
</dbReference>
<evidence type="ECO:0000313" key="1">
    <source>
        <dbReference type="EMBL" id="KAH3887450.1"/>
    </source>
</evidence>
<proteinExistence type="predicted"/>